<dbReference type="Pfam" id="PF04773">
    <property type="entry name" value="FecR"/>
    <property type="match status" value="1"/>
</dbReference>
<dbReference type="InterPro" id="IPR006860">
    <property type="entry name" value="FecR"/>
</dbReference>
<feature type="domain" description="FecR protein" evidence="2">
    <location>
        <begin position="170"/>
        <end position="264"/>
    </location>
</feature>
<evidence type="ECO:0000256" key="1">
    <source>
        <dbReference type="SAM" id="Phobius"/>
    </source>
</evidence>
<evidence type="ECO:0000259" key="3">
    <source>
        <dbReference type="Pfam" id="PF16344"/>
    </source>
</evidence>
<feature type="transmembrane region" description="Helical" evidence="1">
    <location>
        <begin position="73"/>
        <end position="92"/>
    </location>
</feature>
<dbReference type="Proteomes" id="UP000323653">
    <property type="component" value="Chromosome"/>
</dbReference>
<dbReference type="AlphaFoldDB" id="A0A5C0VGS0"/>
<dbReference type="PANTHER" id="PTHR30273:SF2">
    <property type="entry name" value="PROTEIN FECR"/>
    <property type="match status" value="1"/>
</dbReference>
<dbReference type="Gene3D" id="2.60.120.1440">
    <property type="match status" value="1"/>
</dbReference>
<dbReference type="GO" id="GO:0016989">
    <property type="term" value="F:sigma factor antagonist activity"/>
    <property type="evidence" value="ECO:0007669"/>
    <property type="project" value="TreeGrafter"/>
</dbReference>
<dbReference type="PIRSF" id="PIRSF018266">
    <property type="entry name" value="FecR"/>
    <property type="match status" value="1"/>
</dbReference>
<dbReference type="RefSeq" id="WP_149074123.1">
    <property type="nucleotide sequence ID" value="NZ_CP043329.1"/>
</dbReference>
<dbReference type="KEGG" id="pej:FYC62_04775"/>
<keyword evidence="1" id="KW-0812">Transmembrane</keyword>
<reference evidence="4 5" key="1">
    <citation type="submission" date="2019-08" db="EMBL/GenBank/DDBJ databases">
        <title>Pedobacter sp. nov., isolated from Han river, South Korea.</title>
        <authorList>
            <person name="Lee D.-H."/>
            <person name="Kim Y.-S."/>
            <person name="Hwang E.-M."/>
            <person name="Le Tran T.C."/>
            <person name="Cha C.-J."/>
        </authorList>
    </citation>
    <scope>NUCLEOTIDE SEQUENCE [LARGE SCALE GENOMIC DNA]</scope>
    <source>
        <strain evidence="4 5">CJ43</strain>
    </source>
</reference>
<evidence type="ECO:0000259" key="2">
    <source>
        <dbReference type="Pfam" id="PF04773"/>
    </source>
</evidence>
<proteinExistence type="predicted"/>
<keyword evidence="1" id="KW-1133">Transmembrane helix</keyword>
<dbReference type="EMBL" id="CP043329">
    <property type="protein sequence ID" value="QEK51063.1"/>
    <property type="molecule type" value="Genomic_DNA"/>
</dbReference>
<dbReference type="PANTHER" id="PTHR30273">
    <property type="entry name" value="PERIPLASMIC SIGNAL SENSOR AND SIGMA FACTOR ACTIVATOR FECR-RELATED"/>
    <property type="match status" value="1"/>
</dbReference>
<gene>
    <name evidence="4" type="ORF">FYC62_04775</name>
</gene>
<dbReference type="Pfam" id="PF16344">
    <property type="entry name" value="FecR_C"/>
    <property type="match status" value="1"/>
</dbReference>
<dbReference type="InterPro" id="IPR032508">
    <property type="entry name" value="FecR_C"/>
</dbReference>
<dbReference type="InterPro" id="IPR012373">
    <property type="entry name" value="Ferrdict_sens_TM"/>
</dbReference>
<evidence type="ECO:0000313" key="5">
    <source>
        <dbReference type="Proteomes" id="UP000323653"/>
    </source>
</evidence>
<sequence>MKQEPSNAKDILIRYVNGQCTEEEKIVVEKWYKGNYDETFITDEVVADEHFKDVWNSLKIDINKNKIIVFRRIASIAASIAILLSVGIYYLWESSQRKQKIAIEEKIEILAGRNQASLTLNDGRTVYLDSIKIGNSIKENGMVITKMDDGTLSYKSDPNYFYRNKEAYNTISTPRGGQFKVVLPDNSIVWLNAASSIKFPVIFSDKKRLVELVGEGYFEVSHNKAKPFIVSSLHQETVVKGTKFNITSYPDEDKITTTLLEGAVVVKTKNTVLNETLLRPNEQVIVSESSVTKIKVDANESIAWKNGKFIFNNTPLKVIMVQLSRWYDVEVEYLSNVEKITFTGSISRFDNMQDVLRKISLTESVKFETRGRRIMVKH</sequence>
<keyword evidence="1" id="KW-0472">Membrane</keyword>
<organism evidence="4 5">
    <name type="scientific">Pedobacter aquae</name>
    <dbReference type="NCBI Taxonomy" id="2605747"/>
    <lineage>
        <taxon>Bacteria</taxon>
        <taxon>Pseudomonadati</taxon>
        <taxon>Bacteroidota</taxon>
        <taxon>Sphingobacteriia</taxon>
        <taxon>Sphingobacteriales</taxon>
        <taxon>Sphingobacteriaceae</taxon>
        <taxon>Pedobacter</taxon>
    </lineage>
</organism>
<evidence type="ECO:0000313" key="4">
    <source>
        <dbReference type="EMBL" id="QEK51063.1"/>
    </source>
</evidence>
<accession>A0A5C0VGS0</accession>
<protein>
    <submittedName>
        <fullName evidence="4">FecR family protein</fullName>
    </submittedName>
</protein>
<feature type="domain" description="Protein FecR C-terminal" evidence="3">
    <location>
        <begin position="308"/>
        <end position="376"/>
    </location>
</feature>
<name>A0A5C0VGS0_9SPHI</name>
<dbReference type="Gene3D" id="3.55.50.30">
    <property type="match status" value="1"/>
</dbReference>
<keyword evidence="5" id="KW-1185">Reference proteome</keyword>